<sequence length="161" mass="17955">MKRLAILSLSCLLSIASADSAADVRTMPSAASAVTAEPPLACGDYLKEIGHARPDVTFIGCKSVVSDEPKMPGFEATYRVQGKDIEKVDAWLATWAEWENLRFSCCQWDAPRGYYKDKRGSHFEVNMFAEAYIDGHMVNQKRDFAKIPYATLTVSHYLDIP</sequence>
<dbReference type="Proteomes" id="UP000054870">
    <property type="component" value="Unassembled WGS sequence"/>
</dbReference>
<reference evidence="2" key="1">
    <citation type="submission" date="2016-01" db="EMBL/GenBank/DDBJ databases">
        <authorList>
            <person name="Peeters C."/>
        </authorList>
    </citation>
    <scope>NUCLEOTIDE SEQUENCE [LARGE SCALE GENOMIC DNA]</scope>
    <source>
        <strain evidence="2">LMG 29318</strain>
    </source>
</reference>
<proteinExistence type="predicted"/>
<name>A0A158DD10_9BURK</name>
<evidence type="ECO:0008006" key="4">
    <source>
        <dbReference type="Google" id="ProtNLM"/>
    </source>
</evidence>
<evidence type="ECO:0000313" key="2">
    <source>
        <dbReference type="EMBL" id="SAK92448.1"/>
    </source>
</evidence>
<evidence type="ECO:0000256" key="1">
    <source>
        <dbReference type="SAM" id="SignalP"/>
    </source>
</evidence>
<accession>A0A158DD10</accession>
<gene>
    <name evidence="2" type="ORF">AWB75_06543</name>
</gene>
<comment type="caution">
    <text evidence="2">The sequence shown here is derived from an EMBL/GenBank/DDBJ whole genome shotgun (WGS) entry which is preliminary data.</text>
</comment>
<evidence type="ECO:0000313" key="3">
    <source>
        <dbReference type="Proteomes" id="UP000054870"/>
    </source>
</evidence>
<dbReference type="InterPro" id="IPR032537">
    <property type="entry name" value="DUF4952"/>
</dbReference>
<protein>
    <recommendedName>
        <fullName evidence="4">Lipoprotein</fullName>
    </recommendedName>
</protein>
<keyword evidence="1" id="KW-0732">Signal</keyword>
<organism evidence="2 3">
    <name type="scientific">Caballeronia catudaia</name>
    <dbReference type="NCBI Taxonomy" id="1777136"/>
    <lineage>
        <taxon>Bacteria</taxon>
        <taxon>Pseudomonadati</taxon>
        <taxon>Pseudomonadota</taxon>
        <taxon>Betaproteobacteria</taxon>
        <taxon>Burkholderiales</taxon>
        <taxon>Burkholderiaceae</taxon>
        <taxon>Caballeronia</taxon>
    </lineage>
</organism>
<feature type="chain" id="PRO_5007624025" description="Lipoprotein" evidence="1">
    <location>
        <begin position="22"/>
        <end position="161"/>
    </location>
</feature>
<dbReference type="OrthoDB" id="339049at2"/>
<dbReference type="RefSeq" id="WP_143746600.1">
    <property type="nucleotide sequence ID" value="NZ_FCOF02000060.1"/>
</dbReference>
<feature type="signal peptide" evidence="1">
    <location>
        <begin position="1"/>
        <end position="21"/>
    </location>
</feature>
<keyword evidence="3" id="KW-1185">Reference proteome</keyword>
<dbReference type="AlphaFoldDB" id="A0A158DD10"/>
<dbReference type="Pfam" id="PF16310">
    <property type="entry name" value="DUF4952"/>
    <property type="match status" value="1"/>
</dbReference>
<dbReference type="EMBL" id="FCOF02000060">
    <property type="protein sequence ID" value="SAK92448.1"/>
    <property type="molecule type" value="Genomic_DNA"/>
</dbReference>